<name>A0A913XZL6_EXADI</name>
<protein>
    <recommendedName>
        <fullName evidence="10">Serine/threonine-protein phosphatase with EF-hands</fullName>
        <ecNumber evidence="10">3.1.3.16</ecNumber>
    </recommendedName>
</protein>
<feature type="compositionally biased region" description="Basic and acidic residues" evidence="12">
    <location>
        <begin position="113"/>
        <end position="122"/>
    </location>
</feature>
<dbReference type="SUPFAM" id="SSF56300">
    <property type="entry name" value="Metallo-dependent phosphatases"/>
    <property type="match status" value="1"/>
</dbReference>
<dbReference type="EnsemblMetazoa" id="XM_021056106.2">
    <property type="protein sequence ID" value="XP_020911765.1"/>
    <property type="gene ID" value="LOC110249532"/>
</dbReference>
<dbReference type="PIRSF" id="PIRSF000912">
    <property type="entry name" value="PPEF"/>
    <property type="match status" value="1"/>
</dbReference>
<organism evidence="14 15">
    <name type="scientific">Exaiptasia diaphana</name>
    <name type="common">Tropical sea anemone</name>
    <name type="synonym">Aiptasia pulchella</name>
    <dbReference type="NCBI Taxonomy" id="2652724"/>
    <lineage>
        <taxon>Eukaryota</taxon>
        <taxon>Metazoa</taxon>
        <taxon>Cnidaria</taxon>
        <taxon>Anthozoa</taxon>
        <taxon>Hexacorallia</taxon>
        <taxon>Actiniaria</taxon>
        <taxon>Aiptasiidae</taxon>
        <taxon>Exaiptasia</taxon>
    </lineage>
</organism>
<dbReference type="SMART" id="SM00054">
    <property type="entry name" value="EFh"/>
    <property type="match status" value="3"/>
</dbReference>
<dbReference type="Gene3D" id="3.60.21.10">
    <property type="match status" value="1"/>
</dbReference>
<feature type="region of interest" description="Disordered" evidence="12">
    <location>
        <begin position="101"/>
        <end position="124"/>
    </location>
</feature>
<dbReference type="InterPro" id="IPR011992">
    <property type="entry name" value="EF-hand-dom_pair"/>
</dbReference>
<feature type="compositionally biased region" description="Low complexity" evidence="12">
    <location>
        <begin position="1"/>
        <end position="17"/>
    </location>
</feature>
<evidence type="ECO:0000256" key="6">
    <source>
        <dbReference type="ARBA" id="ARBA00022837"/>
    </source>
</evidence>
<dbReference type="EC" id="3.1.3.16" evidence="10"/>
<comment type="cofactor">
    <cofactor evidence="1">
        <name>Mn(2+)</name>
        <dbReference type="ChEBI" id="CHEBI:29035"/>
    </cofactor>
</comment>
<reference evidence="14" key="1">
    <citation type="submission" date="2022-11" db="UniProtKB">
        <authorList>
            <consortium name="EnsemblMetazoa"/>
        </authorList>
    </citation>
    <scope>IDENTIFICATION</scope>
</reference>
<keyword evidence="3 10" id="KW-0479">Metal-binding</keyword>
<evidence type="ECO:0000256" key="1">
    <source>
        <dbReference type="ARBA" id="ARBA00001936"/>
    </source>
</evidence>
<dbReference type="GeneID" id="110249532"/>
<comment type="similarity">
    <text evidence="2 10 11">Belongs to the PPP phosphatase family.</text>
</comment>
<dbReference type="CDD" id="cd00051">
    <property type="entry name" value="EFh"/>
    <property type="match status" value="1"/>
</dbReference>
<evidence type="ECO:0000256" key="5">
    <source>
        <dbReference type="ARBA" id="ARBA00022801"/>
    </source>
</evidence>
<keyword evidence="5 10" id="KW-0378">Hydrolase</keyword>
<proteinExistence type="inferred from homology"/>
<dbReference type="PROSITE" id="PS00018">
    <property type="entry name" value="EF_HAND_1"/>
    <property type="match status" value="2"/>
</dbReference>
<dbReference type="Pfam" id="PF00149">
    <property type="entry name" value="Metallophos"/>
    <property type="match status" value="1"/>
</dbReference>
<dbReference type="GO" id="GO:0050906">
    <property type="term" value="P:detection of stimulus involved in sensory perception"/>
    <property type="evidence" value="ECO:0007669"/>
    <property type="project" value="UniProtKB-UniRule"/>
</dbReference>
<dbReference type="PANTHER" id="PTHR45668">
    <property type="entry name" value="SERINE/THREONINE-PROTEIN PHOSPHATASE 5-RELATED"/>
    <property type="match status" value="1"/>
</dbReference>
<evidence type="ECO:0000256" key="9">
    <source>
        <dbReference type="ARBA" id="ARBA00048336"/>
    </source>
</evidence>
<feature type="domain" description="EF-hand" evidence="13">
    <location>
        <begin position="567"/>
        <end position="602"/>
    </location>
</feature>
<dbReference type="Pfam" id="PF08321">
    <property type="entry name" value="PPP5"/>
    <property type="match status" value="1"/>
</dbReference>
<evidence type="ECO:0000256" key="12">
    <source>
        <dbReference type="SAM" id="MobiDB-lite"/>
    </source>
</evidence>
<keyword evidence="7 10" id="KW-0464">Manganese</keyword>
<evidence type="ECO:0000256" key="11">
    <source>
        <dbReference type="RuleBase" id="RU004273"/>
    </source>
</evidence>
<dbReference type="InterPro" id="IPR018247">
    <property type="entry name" value="EF_Hand_1_Ca_BS"/>
</dbReference>
<dbReference type="Proteomes" id="UP000887567">
    <property type="component" value="Unplaced"/>
</dbReference>
<dbReference type="RefSeq" id="XP_020911765.1">
    <property type="nucleotide sequence ID" value="XM_021056106.2"/>
</dbReference>
<sequence>MGCGTSSSSPTTTEYSTLNESSKHNKPHQTTQFHSAVLIQNWFRRYQARLEARRRCTWKIFQSIEYSGEQDQLKLLNFFTDMMSHIPTDNPDKQTNVITETLHRNRTSSTSSKESDDLDRLTDPSNIPVSQNYNGVTVSLPITKQLADKIINNYKINKPLHVKYVLVILREARERFKALPNVNRVTTSIARQMTICGDLHGKLSDLFIIFSKNGVPSTENPYIFNGDLVDRGPRSLEILIILFTYFIIYPNGVYINRGNHEDHIMNMRYGFIKEISEKYKEHSNKIIKLLEDIFGWLPLATVVDQKILVTHGGVSSITDLRVIEHIDRHKYVSVLKPSTFSGKERPDNAALREWRQVLDLLWSDPKPNYGCKPNTFRGGGCYFGPDVTDQVLKRHDFDLLVRSHECKYEGYEYMHDNKVVTIFSASNYYEQGSNRGAYMKIKQNEKPYFVQYQASSKDNNLTLRRRVSIVEQSAIKELKEKLYANKNALMEAFQEVDKENTGCLLPSQWASIVEKTLNLDVPWNMVKHQLVRVLPDGRVDYASCLEQYAIESKTKRNGPSITEALYRNRANLETIFRMMDKDNSGHVSMQEFEETCRLLNQHSHTKISESSIKDLALSIDMDKDGVIDFNEFLEAFRLVDVSTSPNGYTNHEHRASDPSYSPNRSPVIMNQRL</sequence>
<evidence type="ECO:0000256" key="4">
    <source>
        <dbReference type="ARBA" id="ARBA00022737"/>
    </source>
</evidence>
<dbReference type="GO" id="GO:0005509">
    <property type="term" value="F:calcium ion binding"/>
    <property type="evidence" value="ECO:0007669"/>
    <property type="project" value="UniProtKB-UniRule"/>
</dbReference>
<dbReference type="PANTHER" id="PTHR45668:SF3">
    <property type="entry name" value="SERINE_THREONINE-PROTEIN PHOSPHATASE RDGC"/>
    <property type="match status" value="1"/>
</dbReference>
<dbReference type="InterPro" id="IPR006186">
    <property type="entry name" value="Ser/Thr-sp_prot-phosphatase"/>
</dbReference>
<evidence type="ECO:0000256" key="2">
    <source>
        <dbReference type="ARBA" id="ARBA00008294"/>
    </source>
</evidence>
<evidence type="ECO:0000256" key="3">
    <source>
        <dbReference type="ARBA" id="ARBA00022723"/>
    </source>
</evidence>
<dbReference type="InterPro" id="IPR004843">
    <property type="entry name" value="Calcineurin-like_PHP"/>
</dbReference>
<dbReference type="GO" id="GO:0030145">
    <property type="term" value="F:manganese ion binding"/>
    <property type="evidence" value="ECO:0007669"/>
    <property type="project" value="UniProtKB-UniRule"/>
</dbReference>
<feature type="domain" description="EF-hand" evidence="13">
    <location>
        <begin position="607"/>
        <end position="642"/>
    </location>
</feature>
<dbReference type="Gene3D" id="1.10.238.10">
    <property type="entry name" value="EF-hand"/>
    <property type="match status" value="1"/>
</dbReference>
<evidence type="ECO:0000313" key="14">
    <source>
        <dbReference type="EnsemblMetazoa" id="XP_020911765.1"/>
    </source>
</evidence>
<feature type="region of interest" description="Disordered" evidence="12">
    <location>
        <begin position="1"/>
        <end position="29"/>
    </location>
</feature>
<dbReference type="InterPro" id="IPR013235">
    <property type="entry name" value="PPP_dom"/>
</dbReference>
<dbReference type="PRINTS" id="PR00114">
    <property type="entry name" value="STPHPHTASE"/>
</dbReference>
<accession>A0A913XZL6</accession>
<keyword evidence="15" id="KW-1185">Reference proteome</keyword>
<dbReference type="GO" id="GO:0004722">
    <property type="term" value="F:protein serine/threonine phosphatase activity"/>
    <property type="evidence" value="ECO:0007669"/>
    <property type="project" value="UniProtKB-EC"/>
</dbReference>
<dbReference type="GO" id="GO:0005506">
    <property type="term" value="F:iron ion binding"/>
    <property type="evidence" value="ECO:0007669"/>
    <property type="project" value="UniProtKB-UniRule"/>
</dbReference>
<dbReference type="InterPro" id="IPR012008">
    <property type="entry name" value="Ser/Thr-Pase_EF-hand_contain"/>
</dbReference>
<dbReference type="SUPFAM" id="SSF47473">
    <property type="entry name" value="EF-hand"/>
    <property type="match status" value="1"/>
</dbReference>
<evidence type="ECO:0000256" key="10">
    <source>
        <dbReference type="PIRNR" id="PIRNR000912"/>
    </source>
</evidence>
<evidence type="ECO:0000313" key="15">
    <source>
        <dbReference type="Proteomes" id="UP000887567"/>
    </source>
</evidence>
<dbReference type="AlphaFoldDB" id="A0A913XZL6"/>
<dbReference type="InterPro" id="IPR029052">
    <property type="entry name" value="Metallo-depent_PP-like"/>
</dbReference>
<keyword evidence="6" id="KW-0106">Calcium</keyword>
<dbReference type="SMART" id="SM00156">
    <property type="entry name" value="PP2Ac"/>
    <property type="match status" value="1"/>
</dbReference>
<dbReference type="PROSITE" id="PS00125">
    <property type="entry name" value="SER_THR_PHOSPHATASE"/>
    <property type="match status" value="1"/>
</dbReference>
<dbReference type="InterPro" id="IPR002048">
    <property type="entry name" value="EF_hand_dom"/>
</dbReference>
<dbReference type="PROSITE" id="PS50222">
    <property type="entry name" value="EF_HAND_2"/>
    <property type="match status" value="2"/>
</dbReference>
<dbReference type="OMA" id="WCEALES"/>
<evidence type="ECO:0000256" key="8">
    <source>
        <dbReference type="ARBA" id="ARBA00047761"/>
    </source>
</evidence>
<evidence type="ECO:0000259" key="13">
    <source>
        <dbReference type="PROSITE" id="PS50222"/>
    </source>
</evidence>
<dbReference type="Pfam" id="PF13499">
    <property type="entry name" value="EF-hand_7"/>
    <property type="match status" value="1"/>
</dbReference>
<comment type="catalytic activity">
    <reaction evidence="9 10 11">
        <text>O-phospho-L-threonyl-[protein] + H2O = L-threonyl-[protein] + phosphate</text>
        <dbReference type="Rhea" id="RHEA:47004"/>
        <dbReference type="Rhea" id="RHEA-COMP:11060"/>
        <dbReference type="Rhea" id="RHEA-COMP:11605"/>
        <dbReference type="ChEBI" id="CHEBI:15377"/>
        <dbReference type="ChEBI" id="CHEBI:30013"/>
        <dbReference type="ChEBI" id="CHEBI:43474"/>
        <dbReference type="ChEBI" id="CHEBI:61977"/>
        <dbReference type="EC" id="3.1.3.16"/>
    </reaction>
</comment>
<evidence type="ECO:0000256" key="7">
    <source>
        <dbReference type="ARBA" id="ARBA00023211"/>
    </source>
</evidence>
<dbReference type="InterPro" id="IPR051134">
    <property type="entry name" value="PPP_phosphatase"/>
</dbReference>
<keyword evidence="4" id="KW-0677">Repeat</keyword>
<feature type="region of interest" description="Disordered" evidence="12">
    <location>
        <begin position="644"/>
        <end position="673"/>
    </location>
</feature>
<dbReference type="OrthoDB" id="442428at2759"/>
<dbReference type="KEGG" id="epa:110249532"/>
<comment type="catalytic activity">
    <reaction evidence="8">
        <text>O-phospho-L-seryl-[protein] + H2O = L-seryl-[protein] + phosphate</text>
        <dbReference type="Rhea" id="RHEA:20629"/>
        <dbReference type="Rhea" id="RHEA-COMP:9863"/>
        <dbReference type="Rhea" id="RHEA-COMP:11604"/>
        <dbReference type="ChEBI" id="CHEBI:15377"/>
        <dbReference type="ChEBI" id="CHEBI:29999"/>
        <dbReference type="ChEBI" id="CHEBI:43474"/>
        <dbReference type="ChEBI" id="CHEBI:83421"/>
        <dbReference type="EC" id="3.1.3.16"/>
    </reaction>
</comment>